<dbReference type="AlphaFoldDB" id="A0A4R2NSG9"/>
<reference evidence="2 3" key="1">
    <citation type="submission" date="2019-03" db="EMBL/GenBank/DDBJ databases">
        <title>Genomic Encyclopedia of Type Strains, Phase IV (KMG-IV): sequencing the most valuable type-strain genomes for metagenomic binning, comparative biology and taxonomic classification.</title>
        <authorList>
            <person name="Goeker M."/>
        </authorList>
    </citation>
    <scope>NUCLEOTIDE SEQUENCE [LARGE SCALE GENOMIC DNA]</scope>
    <source>
        <strain evidence="2 3">DSM 14836</strain>
    </source>
</reference>
<keyword evidence="1" id="KW-1133">Transmembrane helix</keyword>
<feature type="transmembrane region" description="Helical" evidence="1">
    <location>
        <begin position="78"/>
        <end position="100"/>
    </location>
</feature>
<protein>
    <submittedName>
        <fullName evidence="2">Uncharacterized protein DUF1772</fullName>
    </submittedName>
</protein>
<dbReference type="OrthoDB" id="1188771at2"/>
<comment type="caution">
    <text evidence="2">The sequence shown here is derived from an EMBL/GenBank/DDBJ whole genome shotgun (WGS) entry which is preliminary data.</text>
</comment>
<evidence type="ECO:0000256" key="1">
    <source>
        <dbReference type="SAM" id="Phobius"/>
    </source>
</evidence>
<feature type="transmembrane region" description="Helical" evidence="1">
    <location>
        <begin position="6"/>
        <end position="30"/>
    </location>
</feature>
<feature type="transmembrane region" description="Helical" evidence="1">
    <location>
        <begin position="129"/>
        <end position="147"/>
    </location>
</feature>
<name>A0A4R2NSG9_9FLAO</name>
<feature type="transmembrane region" description="Helical" evidence="1">
    <location>
        <begin position="51"/>
        <end position="72"/>
    </location>
</feature>
<dbReference type="Proteomes" id="UP000294564">
    <property type="component" value="Unassembled WGS sequence"/>
</dbReference>
<sequence length="149" mass="17470">MNTLMVLSSAFLGFFLGTQITEAILIVPYWKSLAPNDFFQLHKTYGKKIHRFYAPITIVATVIPLTTSLFIIQTSNTMQWIAFCMGIFTLAFFSTYFLYFKKANKSFANRNINDNQLNYSLKEWEHWHWIRIVFETISFVCSLILLVKN</sequence>
<evidence type="ECO:0000313" key="3">
    <source>
        <dbReference type="Proteomes" id="UP000294564"/>
    </source>
</evidence>
<organism evidence="2 3">
    <name type="scientific">Tenacibaculum skagerrakense</name>
    <dbReference type="NCBI Taxonomy" id="186571"/>
    <lineage>
        <taxon>Bacteria</taxon>
        <taxon>Pseudomonadati</taxon>
        <taxon>Bacteroidota</taxon>
        <taxon>Flavobacteriia</taxon>
        <taxon>Flavobacteriales</taxon>
        <taxon>Flavobacteriaceae</taxon>
        <taxon>Tenacibaculum</taxon>
    </lineage>
</organism>
<keyword evidence="3" id="KW-1185">Reference proteome</keyword>
<dbReference type="RefSeq" id="WP_132795003.1">
    <property type="nucleotide sequence ID" value="NZ_SLXM01000006.1"/>
</dbReference>
<evidence type="ECO:0000313" key="2">
    <source>
        <dbReference type="EMBL" id="TCP24325.1"/>
    </source>
</evidence>
<keyword evidence="1" id="KW-0472">Membrane</keyword>
<proteinExistence type="predicted"/>
<keyword evidence="1" id="KW-0812">Transmembrane</keyword>
<gene>
    <name evidence="2" type="ORF">EV195_106130</name>
</gene>
<accession>A0A4R2NSG9</accession>
<dbReference type="EMBL" id="SLXM01000006">
    <property type="protein sequence ID" value="TCP24325.1"/>
    <property type="molecule type" value="Genomic_DNA"/>
</dbReference>